<dbReference type="EMBL" id="LAZR01010083">
    <property type="protein sequence ID" value="KKM68914.1"/>
    <property type="molecule type" value="Genomic_DNA"/>
</dbReference>
<gene>
    <name evidence="2" type="ORF">LCGC14_1456120</name>
</gene>
<evidence type="ECO:0000313" key="2">
    <source>
        <dbReference type="EMBL" id="KKM68914.1"/>
    </source>
</evidence>
<keyword evidence="1" id="KW-1133">Transmembrane helix</keyword>
<organism evidence="2">
    <name type="scientific">marine sediment metagenome</name>
    <dbReference type="NCBI Taxonomy" id="412755"/>
    <lineage>
        <taxon>unclassified sequences</taxon>
        <taxon>metagenomes</taxon>
        <taxon>ecological metagenomes</taxon>
    </lineage>
</organism>
<keyword evidence="1" id="KW-0812">Transmembrane</keyword>
<dbReference type="AlphaFoldDB" id="A0A0F9JGE1"/>
<feature type="transmembrane region" description="Helical" evidence="1">
    <location>
        <begin position="12"/>
        <end position="28"/>
    </location>
</feature>
<evidence type="ECO:0000256" key="1">
    <source>
        <dbReference type="SAM" id="Phobius"/>
    </source>
</evidence>
<comment type="caution">
    <text evidence="2">The sequence shown here is derived from an EMBL/GenBank/DDBJ whole genome shotgun (WGS) entry which is preliminary data.</text>
</comment>
<name>A0A0F9JGE1_9ZZZZ</name>
<sequence>MLYEKSEDSHDINLTITVILTIIVNLTLKRKVIQKRDERFEIEVIACYPECGHSYSDWILFKVECPLIFKDSDGRCKKVEGKIDVE</sequence>
<reference evidence="2" key="1">
    <citation type="journal article" date="2015" name="Nature">
        <title>Complex archaea that bridge the gap between prokaryotes and eukaryotes.</title>
        <authorList>
            <person name="Spang A."/>
            <person name="Saw J.H."/>
            <person name="Jorgensen S.L."/>
            <person name="Zaremba-Niedzwiedzka K."/>
            <person name="Martijn J."/>
            <person name="Lind A.E."/>
            <person name="van Eijk R."/>
            <person name="Schleper C."/>
            <person name="Guy L."/>
            <person name="Ettema T.J."/>
        </authorList>
    </citation>
    <scope>NUCLEOTIDE SEQUENCE</scope>
</reference>
<protein>
    <submittedName>
        <fullName evidence="2">Uncharacterized protein</fullName>
    </submittedName>
</protein>
<keyword evidence="1" id="KW-0472">Membrane</keyword>
<accession>A0A0F9JGE1</accession>
<proteinExistence type="predicted"/>